<sequence>MVDGKQGQVDEATARRREYFREKQRSSRRQRRELIDPLRAQLTALQAQLDGYLQVGQGSHRRDRDEIALSWQSIAMHLNRENSSVIAERNVLAQKVEAYRVLVAAMAKWVTSTECVPISPKALVRWRDVSLPSHVDARKQAKEWATQQMYFNTDAVYHLFPHVAADEDVFIFDMDVSGASITCKDYSQCIWPAPLEVSRYMLRHYLSEVLDGAGTIEDVGGSKRVQVEPIEWTENTVLYYHKRKPMHDDETGVCSLQAQFYQADGAFLSCGKSKATTFATLHCIRRKVSTGKESSGDVALRVWPCRIDLRRLDRERTLARMVNIGSIELIQSGFGSFDSVAEKVGADTTHLKDDASKIQVLRGFLSEQAIATEKQLRRRVNLLLPRLWKELSHRHCYTI</sequence>
<protein>
    <submittedName>
        <fullName evidence="2">Uncharacterized protein</fullName>
    </submittedName>
</protein>
<accession>A0A6G0WUJ7</accession>
<keyword evidence="3" id="KW-1185">Reference proteome</keyword>
<dbReference type="Proteomes" id="UP000481153">
    <property type="component" value="Unassembled WGS sequence"/>
</dbReference>
<evidence type="ECO:0000256" key="1">
    <source>
        <dbReference type="SAM" id="MobiDB-lite"/>
    </source>
</evidence>
<feature type="compositionally biased region" description="Basic and acidic residues" evidence="1">
    <location>
        <begin position="12"/>
        <end position="25"/>
    </location>
</feature>
<comment type="caution">
    <text evidence="2">The sequence shown here is derived from an EMBL/GenBank/DDBJ whole genome shotgun (WGS) entry which is preliminary data.</text>
</comment>
<dbReference type="VEuPathDB" id="FungiDB:AeMF1_009821"/>
<name>A0A6G0WUJ7_9STRA</name>
<evidence type="ECO:0000313" key="3">
    <source>
        <dbReference type="Proteomes" id="UP000481153"/>
    </source>
</evidence>
<proteinExistence type="predicted"/>
<evidence type="ECO:0000313" key="2">
    <source>
        <dbReference type="EMBL" id="KAF0731189.1"/>
    </source>
</evidence>
<dbReference type="EMBL" id="VJMJ01000146">
    <property type="protein sequence ID" value="KAF0731189.1"/>
    <property type="molecule type" value="Genomic_DNA"/>
</dbReference>
<gene>
    <name evidence="2" type="ORF">Ae201684_011455</name>
</gene>
<reference evidence="2 3" key="1">
    <citation type="submission" date="2019-07" db="EMBL/GenBank/DDBJ databases">
        <title>Genomics analysis of Aphanomyces spp. identifies a new class of oomycete effector associated with host adaptation.</title>
        <authorList>
            <person name="Gaulin E."/>
        </authorList>
    </citation>
    <scope>NUCLEOTIDE SEQUENCE [LARGE SCALE GENOMIC DNA]</scope>
    <source>
        <strain evidence="2 3">ATCC 201684</strain>
    </source>
</reference>
<organism evidence="2 3">
    <name type="scientific">Aphanomyces euteiches</name>
    <dbReference type="NCBI Taxonomy" id="100861"/>
    <lineage>
        <taxon>Eukaryota</taxon>
        <taxon>Sar</taxon>
        <taxon>Stramenopiles</taxon>
        <taxon>Oomycota</taxon>
        <taxon>Saprolegniomycetes</taxon>
        <taxon>Saprolegniales</taxon>
        <taxon>Verrucalvaceae</taxon>
        <taxon>Aphanomyces</taxon>
    </lineage>
</organism>
<dbReference type="AlphaFoldDB" id="A0A6G0WUJ7"/>
<feature type="region of interest" description="Disordered" evidence="1">
    <location>
        <begin position="1"/>
        <end position="32"/>
    </location>
</feature>